<keyword evidence="5" id="KW-0675">Receptor</keyword>
<feature type="domain" description="Outer membrane protein beta-barrel" evidence="4">
    <location>
        <begin position="371"/>
        <end position="775"/>
    </location>
</feature>
<evidence type="ECO:0000313" key="5">
    <source>
        <dbReference type="EMBL" id="SHG69909.1"/>
    </source>
</evidence>
<proteinExistence type="predicted"/>
<evidence type="ECO:0000313" key="6">
    <source>
        <dbReference type="Proteomes" id="UP000184108"/>
    </source>
</evidence>
<evidence type="ECO:0000256" key="1">
    <source>
        <dbReference type="ARBA" id="ARBA00004442"/>
    </source>
</evidence>
<name>A0A1M5LZ08_9FLAO</name>
<dbReference type="Pfam" id="PF14905">
    <property type="entry name" value="OMP_b-brl_3"/>
    <property type="match status" value="1"/>
</dbReference>
<reference evidence="6" key="1">
    <citation type="submission" date="2016-11" db="EMBL/GenBank/DDBJ databases">
        <authorList>
            <person name="Varghese N."/>
            <person name="Submissions S."/>
        </authorList>
    </citation>
    <scope>NUCLEOTIDE SEQUENCE [LARGE SCALE GENOMIC DNA]</scope>
    <source>
        <strain evidence="6">YR203</strain>
    </source>
</reference>
<keyword evidence="2" id="KW-0472">Membrane</keyword>
<dbReference type="PANTHER" id="PTHR40980">
    <property type="entry name" value="PLUG DOMAIN-CONTAINING PROTEIN"/>
    <property type="match status" value="1"/>
</dbReference>
<accession>A0A1M5LZ08</accession>
<dbReference type="EMBL" id="FQVE01000007">
    <property type="protein sequence ID" value="SHG69909.1"/>
    <property type="molecule type" value="Genomic_DNA"/>
</dbReference>
<dbReference type="PANTHER" id="PTHR40980:SF4">
    <property type="entry name" value="TONB-DEPENDENT RECEPTOR-LIKE BETA-BARREL DOMAIN-CONTAINING PROTEIN"/>
    <property type="match status" value="1"/>
</dbReference>
<comment type="subcellular location">
    <subcellularLocation>
        <location evidence="1">Cell outer membrane</location>
    </subcellularLocation>
</comment>
<evidence type="ECO:0000259" key="4">
    <source>
        <dbReference type="Pfam" id="PF14905"/>
    </source>
</evidence>
<sequence length="801" mass="91738">MLMNYTKHIYPVIICLLCFCQISGQNLKGYVYSDKKPVNSAEVLITDPEQKKYFTVTEENGVFTIELPANKMYDIKIYSDKKLLTAKSIFLDGNKTENFYAENKEIEIKSVDFVVRKKKIIQQKTDRIVFNVENSIMASGGDLMDAMRLAPRISIQNDDIKITGKDKILVMVDNRPVNIPKEDLINYLKSIRSDEVSSIEVITNPPAKYIAEGNSGIVNIITKKSKKDYWNLTLNTTGQAATHFISKNGANYNLNYKGLIVSSSLNYVKGYNAPLNYSKIEYPGVTWIEDSKQTALADNFSGRLSLDYKVNKKLTTGLQYIGSFSSPEVESLIESKIFNHADHDKNSVINTNYKDSKSNKFNSFNYHILYDIDTTGKKIAFDFDYFNNINLTNQLFASHTTAAALSGLQNFDAGKNDGYQKITNYSLNLDVEHPTSWVNINYGARLSFTKTQNDIHFYDLTTGTEVLDQNRTNQFTFKENNQSLYFSLNKELNDKWEIQAGLRMENTETTGYSGTLNNESKIRYTKFFPTAYVLYKLNENNQFSINYGKRIHRPEFSLLNPFKYTFSPYSTSEGNPYLLPEFTNNVELTYSYKDFMITSLYYSDLKNGFDMLNILDSGTKIQNTAPLNYIANQSYGLNQYFYFKIFPWLNTNVNITVFNSQSQSSTPVTLSYLNGWNFETKADINITLNKRKTLFFSTNLWSVSKGVTNLDRSTSGFQTDAALKLFLMDKKLQITCYANDIFKSNRIAYTGLSNNNKTTYKNYDDLRFVRLSVVYSFGNKSVKASSREIKNSEEKDRTTSK</sequence>
<dbReference type="InterPro" id="IPR036942">
    <property type="entry name" value="Beta-barrel_TonB_sf"/>
</dbReference>
<dbReference type="InterPro" id="IPR041700">
    <property type="entry name" value="OMP_b-brl_3"/>
</dbReference>
<dbReference type="Gene3D" id="2.170.130.10">
    <property type="entry name" value="TonB-dependent receptor, plug domain"/>
    <property type="match status" value="1"/>
</dbReference>
<dbReference type="Gene3D" id="2.40.170.20">
    <property type="entry name" value="TonB-dependent receptor, beta-barrel domain"/>
    <property type="match status" value="1"/>
</dbReference>
<evidence type="ECO:0000256" key="2">
    <source>
        <dbReference type="ARBA" id="ARBA00023136"/>
    </source>
</evidence>
<dbReference type="InterPro" id="IPR037066">
    <property type="entry name" value="Plug_dom_sf"/>
</dbReference>
<dbReference type="InterPro" id="IPR008969">
    <property type="entry name" value="CarboxyPept-like_regulatory"/>
</dbReference>
<dbReference type="GO" id="GO:0009279">
    <property type="term" value="C:cell outer membrane"/>
    <property type="evidence" value="ECO:0007669"/>
    <property type="project" value="UniProtKB-SubCell"/>
</dbReference>
<keyword evidence="3" id="KW-0998">Cell outer membrane</keyword>
<organism evidence="5 6">
    <name type="scientific">Chryseobacterium vrystaatense</name>
    <dbReference type="NCBI Taxonomy" id="307480"/>
    <lineage>
        <taxon>Bacteria</taxon>
        <taxon>Pseudomonadati</taxon>
        <taxon>Bacteroidota</taxon>
        <taxon>Flavobacteriia</taxon>
        <taxon>Flavobacteriales</taxon>
        <taxon>Weeksellaceae</taxon>
        <taxon>Chryseobacterium group</taxon>
        <taxon>Chryseobacterium</taxon>
    </lineage>
</organism>
<protein>
    <submittedName>
        <fullName evidence="5">Outer membrane receptor proteins, mostly Fe transport</fullName>
    </submittedName>
</protein>
<dbReference type="SUPFAM" id="SSF56935">
    <property type="entry name" value="Porins"/>
    <property type="match status" value="1"/>
</dbReference>
<dbReference type="AlphaFoldDB" id="A0A1M5LZ08"/>
<gene>
    <name evidence="5" type="ORF">SAMN02787073_4684</name>
</gene>
<dbReference type="SUPFAM" id="SSF49464">
    <property type="entry name" value="Carboxypeptidase regulatory domain-like"/>
    <property type="match status" value="1"/>
</dbReference>
<dbReference type="Proteomes" id="UP000184108">
    <property type="component" value="Unassembled WGS sequence"/>
</dbReference>
<evidence type="ECO:0000256" key="3">
    <source>
        <dbReference type="ARBA" id="ARBA00023237"/>
    </source>
</evidence>